<keyword evidence="4" id="KW-0328">Glycosyltransferase</keyword>
<dbReference type="InterPro" id="IPR011990">
    <property type="entry name" value="TPR-like_helical_dom_sf"/>
</dbReference>
<dbReference type="SUPFAM" id="SSF103642">
    <property type="entry name" value="Sec-C motif"/>
    <property type="match status" value="1"/>
</dbReference>
<dbReference type="Gene3D" id="3.40.50.11380">
    <property type="match status" value="1"/>
</dbReference>
<dbReference type="GO" id="GO:0097363">
    <property type="term" value="F:protein O-acetylglucosaminyltransferase activity"/>
    <property type="evidence" value="ECO:0007669"/>
    <property type="project" value="UniProtKB-EC"/>
</dbReference>
<evidence type="ECO:0000256" key="4">
    <source>
        <dbReference type="ARBA" id="ARBA00022676"/>
    </source>
</evidence>
<dbReference type="Gene3D" id="3.40.50.2000">
    <property type="entry name" value="Glycogen Phosphorylase B"/>
    <property type="match status" value="1"/>
</dbReference>
<feature type="repeat" description="TPR" evidence="8">
    <location>
        <begin position="101"/>
        <end position="134"/>
    </location>
</feature>
<evidence type="ECO:0000256" key="3">
    <source>
        <dbReference type="ARBA" id="ARBA00011970"/>
    </source>
</evidence>
<sequence length="589" mass="67593">MKIHRNALCPCGSGKRFKHCCGKPDSPVQTVTVSEAMAIAAHFQQNGQLANAEAIYRQILQIQPDWAQAYHQLGKTLVAQDQVEEAIRCYQQALQLQPDLVVVHKDLGDIFRIQGQLEAATTCFQRVLELDPADTGTRIKLATLRPVIMGLHQDILAFRQQFENQLDTLLASQFHLDYPEQETGVTNFYLAYHGLNDKTLQIKLAQLYEQVCPSLLYVAPHCQQKSAPIVQRKIKIGFISRFFKNHTIAKVMGGIMANLSREQFEIHVFFFPQLMDESAVFIQQQADYFETLPLVLATARQQIADKQLDILFYPDIGMESFTYFLAFSRLAPVQCTTWGHPVTTGIRHIDYFISTVDLETATSDEHYTEQLVRLPSQITFYYKPDLPPAFPKTRHDFGLAESDHLYICPQALFKFHPDFDEILAEILARDPQGLVILVAGFHQHWTELLQRRFQQTIPTVIERIRFLPRMTLSDYFNLLSLVEVMLDPLPFGGGNTSYEAFALGVPIVTLPIPFLRGRFTYACYRQMEIMDCVADNPQHYVDITLKLGTDPSYRKLIQQKILTRHQILYEDIRVVRELEQFFLTAVRNA</sequence>
<dbReference type="Pfam" id="PF13844">
    <property type="entry name" value="Glyco_transf_41"/>
    <property type="match status" value="2"/>
</dbReference>
<dbReference type="AlphaFoldDB" id="A0A090AA90"/>
<dbReference type="Proteomes" id="UP000031623">
    <property type="component" value="Chromosome"/>
</dbReference>
<dbReference type="PROSITE" id="PS50293">
    <property type="entry name" value="TPR_REGION"/>
    <property type="match status" value="1"/>
</dbReference>
<evidence type="ECO:0000256" key="1">
    <source>
        <dbReference type="ARBA" id="ARBA00004922"/>
    </source>
</evidence>
<evidence type="ECO:0000313" key="10">
    <source>
        <dbReference type="EMBL" id="BAP54338.1"/>
    </source>
</evidence>
<dbReference type="Gene3D" id="1.25.40.10">
    <property type="entry name" value="Tetratricopeptide repeat domain"/>
    <property type="match status" value="1"/>
</dbReference>
<comment type="similarity">
    <text evidence="2">Belongs to the glycosyltransferase 41 family. O-GlcNAc transferase subfamily.</text>
</comment>
<feature type="domain" description="O-GlcNAc transferase C-terminal" evidence="9">
    <location>
        <begin position="215"/>
        <end position="376"/>
    </location>
</feature>
<dbReference type="Gene3D" id="3.10.450.50">
    <property type="match status" value="1"/>
</dbReference>
<accession>A0A090AA90</accession>
<keyword evidence="6" id="KW-0677">Repeat</keyword>
<evidence type="ECO:0000256" key="2">
    <source>
        <dbReference type="ARBA" id="ARBA00005386"/>
    </source>
</evidence>
<dbReference type="KEGG" id="tig:THII_0041"/>
<evidence type="ECO:0000313" key="11">
    <source>
        <dbReference type="Proteomes" id="UP000031623"/>
    </source>
</evidence>
<reference evidence="10" key="1">
    <citation type="journal article" date="2014" name="ISME J.">
        <title>Ecophysiology of Thioploca ingrica as revealed by the complete genome sequence supplemented with proteomic evidence.</title>
        <authorList>
            <person name="Kojima H."/>
            <person name="Ogura Y."/>
            <person name="Yamamoto N."/>
            <person name="Togashi T."/>
            <person name="Mori H."/>
            <person name="Watanabe T."/>
            <person name="Nemoto F."/>
            <person name="Kurokawa K."/>
            <person name="Hayashi T."/>
            <person name="Fukui M."/>
        </authorList>
    </citation>
    <scope>NUCLEOTIDE SEQUENCE [LARGE SCALE GENOMIC DNA]</scope>
</reference>
<dbReference type="InterPro" id="IPR029489">
    <property type="entry name" value="OGT/SEC/SPY_C"/>
</dbReference>
<feature type="domain" description="O-GlcNAc transferase C-terminal" evidence="9">
    <location>
        <begin position="393"/>
        <end position="564"/>
    </location>
</feature>
<dbReference type="PANTHER" id="PTHR44998:SF1">
    <property type="entry name" value="UDP-N-ACETYLGLUCOSAMINE--PEPTIDE N-ACETYLGLUCOSAMINYLTRANSFERASE 110 KDA SUBUNIT"/>
    <property type="match status" value="1"/>
</dbReference>
<name>A0A090AA90_9GAMM</name>
<evidence type="ECO:0000256" key="5">
    <source>
        <dbReference type="ARBA" id="ARBA00022679"/>
    </source>
</evidence>
<dbReference type="EMBL" id="AP014633">
    <property type="protein sequence ID" value="BAP54338.1"/>
    <property type="molecule type" value="Genomic_DNA"/>
</dbReference>
<evidence type="ECO:0000256" key="8">
    <source>
        <dbReference type="PROSITE-ProRule" id="PRU00339"/>
    </source>
</evidence>
<dbReference type="STRING" id="40754.THII_0041"/>
<dbReference type="InterPro" id="IPR004027">
    <property type="entry name" value="SEC_C_motif"/>
</dbReference>
<evidence type="ECO:0000259" key="9">
    <source>
        <dbReference type="Pfam" id="PF13844"/>
    </source>
</evidence>
<keyword evidence="5" id="KW-0808">Transferase</keyword>
<dbReference type="EC" id="2.4.1.255" evidence="3"/>
<dbReference type="Pfam" id="PF02810">
    <property type="entry name" value="SEC-C"/>
    <property type="match status" value="1"/>
</dbReference>
<organism evidence="10 11">
    <name type="scientific">Thioploca ingrica</name>
    <dbReference type="NCBI Taxonomy" id="40754"/>
    <lineage>
        <taxon>Bacteria</taxon>
        <taxon>Pseudomonadati</taxon>
        <taxon>Pseudomonadota</taxon>
        <taxon>Gammaproteobacteria</taxon>
        <taxon>Thiotrichales</taxon>
        <taxon>Thiotrichaceae</taxon>
        <taxon>Thioploca</taxon>
    </lineage>
</organism>
<dbReference type="InterPro" id="IPR019734">
    <property type="entry name" value="TPR_rpt"/>
</dbReference>
<dbReference type="SUPFAM" id="SSF48452">
    <property type="entry name" value="TPR-like"/>
    <property type="match status" value="1"/>
</dbReference>
<dbReference type="GO" id="GO:0006493">
    <property type="term" value="P:protein O-linked glycosylation"/>
    <property type="evidence" value="ECO:0007669"/>
    <property type="project" value="TreeGrafter"/>
</dbReference>
<gene>
    <name evidence="10" type="ORF">THII_0041</name>
</gene>
<dbReference type="PANTHER" id="PTHR44998">
    <property type="match status" value="1"/>
</dbReference>
<keyword evidence="7 8" id="KW-0802">TPR repeat</keyword>
<dbReference type="PROSITE" id="PS50005">
    <property type="entry name" value="TPR"/>
    <property type="match status" value="2"/>
</dbReference>
<dbReference type="Pfam" id="PF13424">
    <property type="entry name" value="TPR_12"/>
    <property type="match status" value="1"/>
</dbReference>
<dbReference type="SMART" id="SM00028">
    <property type="entry name" value="TPR"/>
    <property type="match status" value="3"/>
</dbReference>
<keyword evidence="11" id="KW-1185">Reference proteome</keyword>
<feature type="repeat" description="TPR" evidence="8">
    <location>
        <begin position="67"/>
        <end position="100"/>
    </location>
</feature>
<evidence type="ECO:0000256" key="7">
    <source>
        <dbReference type="ARBA" id="ARBA00022803"/>
    </source>
</evidence>
<dbReference type="HOGENOM" id="CLU_001721_3_1_6"/>
<dbReference type="SUPFAM" id="SSF53756">
    <property type="entry name" value="UDP-Glycosyltransferase/glycogen phosphorylase"/>
    <property type="match status" value="1"/>
</dbReference>
<proteinExistence type="inferred from homology"/>
<evidence type="ECO:0000256" key="6">
    <source>
        <dbReference type="ARBA" id="ARBA00022737"/>
    </source>
</evidence>
<comment type="pathway">
    <text evidence="1">Protein modification; protein glycosylation.</text>
</comment>
<protein>
    <recommendedName>
        <fullName evidence="3">protein O-GlcNAc transferase</fullName>
        <ecNumber evidence="3">2.4.1.255</ecNumber>
    </recommendedName>
</protein>